<dbReference type="AlphaFoldDB" id="A0A2P2IJ63"/>
<name>A0A2P2IJ63_RHIMU</name>
<reference evidence="1" key="1">
    <citation type="submission" date="2018-02" db="EMBL/GenBank/DDBJ databases">
        <title>Rhizophora mucronata_Transcriptome.</title>
        <authorList>
            <person name="Meera S.P."/>
            <person name="Sreeshan A."/>
            <person name="Augustine A."/>
        </authorList>
    </citation>
    <scope>NUCLEOTIDE SEQUENCE</scope>
    <source>
        <tissue evidence="1">Leaf</tissue>
    </source>
</reference>
<dbReference type="EMBL" id="GGEC01000780">
    <property type="protein sequence ID" value="MBW81263.1"/>
    <property type="molecule type" value="Transcribed_RNA"/>
</dbReference>
<evidence type="ECO:0000313" key="1">
    <source>
        <dbReference type="EMBL" id="MBW81263.1"/>
    </source>
</evidence>
<sequence length="25" mass="2829">MLRKIFSNSLFEPNPSQVSSSLPFC</sequence>
<accession>A0A2P2IJ63</accession>
<proteinExistence type="predicted"/>
<protein>
    <submittedName>
        <fullName evidence="1">Uncharacterized protein LOC105637874 isoform X1</fullName>
    </submittedName>
</protein>
<organism evidence="1">
    <name type="scientific">Rhizophora mucronata</name>
    <name type="common">Asiatic mangrove</name>
    <dbReference type="NCBI Taxonomy" id="61149"/>
    <lineage>
        <taxon>Eukaryota</taxon>
        <taxon>Viridiplantae</taxon>
        <taxon>Streptophyta</taxon>
        <taxon>Embryophyta</taxon>
        <taxon>Tracheophyta</taxon>
        <taxon>Spermatophyta</taxon>
        <taxon>Magnoliopsida</taxon>
        <taxon>eudicotyledons</taxon>
        <taxon>Gunneridae</taxon>
        <taxon>Pentapetalae</taxon>
        <taxon>rosids</taxon>
        <taxon>fabids</taxon>
        <taxon>Malpighiales</taxon>
        <taxon>Rhizophoraceae</taxon>
        <taxon>Rhizophora</taxon>
    </lineage>
</organism>